<evidence type="ECO:0000256" key="6">
    <source>
        <dbReference type="ARBA" id="ARBA00022723"/>
    </source>
</evidence>
<evidence type="ECO:0000256" key="12">
    <source>
        <dbReference type="ARBA" id="ARBA00023136"/>
    </source>
</evidence>
<dbReference type="FunFam" id="1.10.630.10:FF:000182">
    <property type="entry name" value="Cytochrome P450 3A4"/>
    <property type="match status" value="1"/>
</dbReference>
<evidence type="ECO:0000256" key="14">
    <source>
        <dbReference type="RuleBase" id="RU000461"/>
    </source>
</evidence>
<dbReference type="GO" id="GO:0020037">
    <property type="term" value="F:heme binding"/>
    <property type="evidence" value="ECO:0007669"/>
    <property type="project" value="InterPro"/>
</dbReference>
<sequence>MFIILLLLGSIILLYLFGRKSHEYWAKRNVQTGKITPIFGDNIHLILGRESPSEMVQRIYNKVPDVRYIGVYQFLTPALFLRSPDIIKEVCVKDFDHFLNHKGFVADGVEELWSKNLFALKGQSWKNMRSVLSPSFTTFQKKSENIIEVEFKDAFTRYTNDVIASTAFGIQVDSLEDRNNEFYLMGREASDFSTFRRKCVFFAYQLIPTITKFFRVPLFGEKLRSFFINLVKETIKIREEQNIKRPDMLGLLIEARKGKHNVQTTDEVKDASFAAVEEHLAMDEAAQNLTDMDIASQVFVFFLGGFETVSTAMCFMAYELAVNPDIQKKLIEEIDQNKPQKGPLSYETLNNMNYLDMVVSESLRKWPINIATDRLVTKSYTIEPKLPGEKPVQLEKDIMIIIPSFAIHRDPQYYEDPEKFNPQRFSPENRKKIDPYTYIPFGVGPRNCIGSRFALLEMKAVFFSLLSSFEIVPVEKTMIPLKTSRTSLTLTSKNGFTMGLKKRN</sequence>
<dbReference type="Gene3D" id="1.10.630.10">
    <property type="entry name" value="Cytochrome P450"/>
    <property type="match status" value="1"/>
</dbReference>
<dbReference type="CDD" id="cd11056">
    <property type="entry name" value="CYP6-like"/>
    <property type="match status" value="1"/>
</dbReference>
<dbReference type="InterPro" id="IPR002401">
    <property type="entry name" value="Cyt_P450_E_grp-I"/>
</dbReference>
<feature type="signal peptide" evidence="15">
    <location>
        <begin position="1"/>
        <end position="18"/>
    </location>
</feature>
<dbReference type="InterPro" id="IPR001128">
    <property type="entry name" value="Cyt_P450"/>
</dbReference>
<comment type="caution">
    <text evidence="16">The sequence shown here is derived from an EMBL/GenBank/DDBJ whole genome shotgun (WGS) entry which is preliminary data.</text>
</comment>
<evidence type="ECO:0000256" key="8">
    <source>
        <dbReference type="ARBA" id="ARBA00022848"/>
    </source>
</evidence>
<evidence type="ECO:0000313" key="17">
    <source>
        <dbReference type="Proteomes" id="UP001431783"/>
    </source>
</evidence>
<keyword evidence="8" id="KW-0492">Microsome</keyword>
<gene>
    <name evidence="16" type="ORF">WA026_010841</name>
</gene>
<dbReference type="AlphaFoldDB" id="A0AAW1V0I2"/>
<dbReference type="GO" id="GO:0005789">
    <property type="term" value="C:endoplasmic reticulum membrane"/>
    <property type="evidence" value="ECO:0007669"/>
    <property type="project" value="UniProtKB-SubCell"/>
</dbReference>
<name>A0AAW1V0I2_9CUCU</name>
<dbReference type="GO" id="GO:0005506">
    <property type="term" value="F:iron ion binding"/>
    <property type="evidence" value="ECO:0007669"/>
    <property type="project" value="InterPro"/>
</dbReference>
<dbReference type="PANTHER" id="PTHR24292:SF54">
    <property type="entry name" value="CYP9F3-RELATED"/>
    <property type="match status" value="1"/>
</dbReference>
<dbReference type="InterPro" id="IPR036396">
    <property type="entry name" value="Cyt_P450_sf"/>
</dbReference>
<evidence type="ECO:0000256" key="15">
    <source>
        <dbReference type="SAM" id="SignalP"/>
    </source>
</evidence>
<evidence type="ECO:0000256" key="10">
    <source>
        <dbReference type="ARBA" id="ARBA00023004"/>
    </source>
</evidence>
<keyword evidence="5 13" id="KW-0349">Heme</keyword>
<evidence type="ECO:0000256" key="2">
    <source>
        <dbReference type="ARBA" id="ARBA00004174"/>
    </source>
</evidence>
<evidence type="ECO:0000256" key="9">
    <source>
        <dbReference type="ARBA" id="ARBA00023002"/>
    </source>
</evidence>
<comment type="cofactor">
    <cofactor evidence="1 13">
        <name>heme</name>
        <dbReference type="ChEBI" id="CHEBI:30413"/>
    </cofactor>
</comment>
<evidence type="ECO:0000256" key="5">
    <source>
        <dbReference type="ARBA" id="ARBA00022617"/>
    </source>
</evidence>
<evidence type="ECO:0000256" key="11">
    <source>
        <dbReference type="ARBA" id="ARBA00023033"/>
    </source>
</evidence>
<dbReference type="SUPFAM" id="SSF48264">
    <property type="entry name" value="Cytochrome P450"/>
    <property type="match status" value="1"/>
</dbReference>
<dbReference type="InterPro" id="IPR050476">
    <property type="entry name" value="Insect_CytP450_Detox"/>
</dbReference>
<comment type="similarity">
    <text evidence="4 14">Belongs to the cytochrome P450 family.</text>
</comment>
<dbReference type="PRINTS" id="PR00385">
    <property type="entry name" value="P450"/>
</dbReference>
<dbReference type="PANTHER" id="PTHR24292">
    <property type="entry name" value="CYTOCHROME P450"/>
    <property type="match status" value="1"/>
</dbReference>
<accession>A0AAW1V0I2</accession>
<keyword evidence="7" id="KW-0256">Endoplasmic reticulum</keyword>
<keyword evidence="11 14" id="KW-0503">Monooxygenase</keyword>
<dbReference type="PRINTS" id="PR00463">
    <property type="entry name" value="EP450I"/>
</dbReference>
<evidence type="ECO:0000256" key="3">
    <source>
        <dbReference type="ARBA" id="ARBA00004406"/>
    </source>
</evidence>
<proteinExistence type="inferred from homology"/>
<organism evidence="16 17">
    <name type="scientific">Henosepilachna vigintioctopunctata</name>
    <dbReference type="NCBI Taxonomy" id="420089"/>
    <lineage>
        <taxon>Eukaryota</taxon>
        <taxon>Metazoa</taxon>
        <taxon>Ecdysozoa</taxon>
        <taxon>Arthropoda</taxon>
        <taxon>Hexapoda</taxon>
        <taxon>Insecta</taxon>
        <taxon>Pterygota</taxon>
        <taxon>Neoptera</taxon>
        <taxon>Endopterygota</taxon>
        <taxon>Coleoptera</taxon>
        <taxon>Polyphaga</taxon>
        <taxon>Cucujiformia</taxon>
        <taxon>Coccinelloidea</taxon>
        <taxon>Coccinellidae</taxon>
        <taxon>Epilachninae</taxon>
        <taxon>Epilachnini</taxon>
        <taxon>Henosepilachna</taxon>
    </lineage>
</organism>
<dbReference type="EMBL" id="JARQZJ010000095">
    <property type="protein sequence ID" value="KAK9885344.1"/>
    <property type="molecule type" value="Genomic_DNA"/>
</dbReference>
<feature type="chain" id="PRO_5043755072" description="Cytochrome P450" evidence="15">
    <location>
        <begin position="19"/>
        <end position="504"/>
    </location>
</feature>
<keyword evidence="15" id="KW-0732">Signal</keyword>
<keyword evidence="9 14" id="KW-0560">Oxidoreductase</keyword>
<evidence type="ECO:0000256" key="4">
    <source>
        <dbReference type="ARBA" id="ARBA00010617"/>
    </source>
</evidence>
<dbReference type="Pfam" id="PF00067">
    <property type="entry name" value="p450"/>
    <property type="match status" value="1"/>
</dbReference>
<protein>
    <recommendedName>
        <fullName evidence="18">Cytochrome P450</fullName>
    </recommendedName>
</protein>
<evidence type="ECO:0000256" key="7">
    <source>
        <dbReference type="ARBA" id="ARBA00022824"/>
    </source>
</evidence>
<evidence type="ECO:0000313" key="16">
    <source>
        <dbReference type="EMBL" id="KAK9885344.1"/>
    </source>
</evidence>
<evidence type="ECO:0008006" key="18">
    <source>
        <dbReference type="Google" id="ProtNLM"/>
    </source>
</evidence>
<dbReference type="PROSITE" id="PS00086">
    <property type="entry name" value="CYTOCHROME_P450"/>
    <property type="match status" value="1"/>
</dbReference>
<feature type="binding site" description="axial binding residue" evidence="13">
    <location>
        <position position="448"/>
    </location>
    <ligand>
        <name>heme</name>
        <dbReference type="ChEBI" id="CHEBI:30413"/>
    </ligand>
    <ligandPart>
        <name>Fe</name>
        <dbReference type="ChEBI" id="CHEBI:18248"/>
    </ligandPart>
</feature>
<keyword evidence="17" id="KW-1185">Reference proteome</keyword>
<comment type="subcellular location">
    <subcellularLocation>
        <location evidence="3">Endoplasmic reticulum membrane</location>
        <topology evidence="3">Peripheral membrane protein</topology>
    </subcellularLocation>
    <subcellularLocation>
        <location evidence="2">Microsome membrane</location>
        <topology evidence="2">Peripheral membrane protein</topology>
    </subcellularLocation>
</comment>
<reference evidence="16 17" key="1">
    <citation type="submission" date="2023-03" db="EMBL/GenBank/DDBJ databases">
        <title>Genome insight into feeding habits of ladybird beetles.</title>
        <authorList>
            <person name="Li H.-S."/>
            <person name="Huang Y.-H."/>
            <person name="Pang H."/>
        </authorList>
    </citation>
    <scope>NUCLEOTIDE SEQUENCE [LARGE SCALE GENOMIC DNA]</scope>
    <source>
        <strain evidence="16">SYSU_2023b</strain>
        <tissue evidence="16">Whole body</tissue>
    </source>
</reference>
<dbReference type="GO" id="GO:0016705">
    <property type="term" value="F:oxidoreductase activity, acting on paired donors, with incorporation or reduction of molecular oxygen"/>
    <property type="evidence" value="ECO:0007669"/>
    <property type="project" value="InterPro"/>
</dbReference>
<dbReference type="GO" id="GO:0004497">
    <property type="term" value="F:monooxygenase activity"/>
    <property type="evidence" value="ECO:0007669"/>
    <property type="project" value="UniProtKB-KW"/>
</dbReference>
<evidence type="ECO:0000256" key="1">
    <source>
        <dbReference type="ARBA" id="ARBA00001971"/>
    </source>
</evidence>
<keyword evidence="6 13" id="KW-0479">Metal-binding</keyword>
<evidence type="ECO:0000256" key="13">
    <source>
        <dbReference type="PIRSR" id="PIRSR602401-1"/>
    </source>
</evidence>
<keyword evidence="12" id="KW-0472">Membrane</keyword>
<dbReference type="InterPro" id="IPR017972">
    <property type="entry name" value="Cyt_P450_CS"/>
</dbReference>
<dbReference type="Proteomes" id="UP001431783">
    <property type="component" value="Unassembled WGS sequence"/>
</dbReference>
<keyword evidence="10 13" id="KW-0408">Iron</keyword>